<name>A0A6I1GLT0_9BIFI</name>
<dbReference type="Gene3D" id="3.30.2400.10">
    <property type="entry name" value="Major capsid protein gp5"/>
    <property type="match status" value="1"/>
</dbReference>
<proteinExistence type="predicted"/>
<dbReference type="InterPro" id="IPR024455">
    <property type="entry name" value="Phage_capsid"/>
</dbReference>
<feature type="domain" description="Phage capsid-like C-terminal" evidence="2">
    <location>
        <begin position="47"/>
        <end position="285"/>
    </location>
</feature>
<protein>
    <submittedName>
        <fullName evidence="3">Major capsid protein</fullName>
    </submittedName>
</protein>
<evidence type="ECO:0000313" key="3">
    <source>
        <dbReference type="EMBL" id="KAB7790556.1"/>
    </source>
</evidence>
<dbReference type="Pfam" id="PF05065">
    <property type="entry name" value="Phage_capsid"/>
    <property type="match status" value="1"/>
</dbReference>
<dbReference type="NCBIfam" id="TIGR01554">
    <property type="entry name" value="major_cap_HK97"/>
    <property type="match status" value="1"/>
</dbReference>
<dbReference type="EMBL" id="WBVT01000010">
    <property type="protein sequence ID" value="KAB7790556.1"/>
    <property type="molecule type" value="Genomic_DNA"/>
</dbReference>
<dbReference type="AlphaFoldDB" id="A0A6I1GLT0"/>
<evidence type="ECO:0000313" key="4">
    <source>
        <dbReference type="Proteomes" id="UP000441772"/>
    </source>
</evidence>
<organism evidence="3 4">
    <name type="scientific">Bifidobacterium leontopitheci</name>
    <dbReference type="NCBI Taxonomy" id="2650774"/>
    <lineage>
        <taxon>Bacteria</taxon>
        <taxon>Bacillati</taxon>
        <taxon>Actinomycetota</taxon>
        <taxon>Actinomycetes</taxon>
        <taxon>Bifidobacteriales</taxon>
        <taxon>Bifidobacteriaceae</taxon>
        <taxon>Bifidobacterium</taxon>
    </lineage>
</organism>
<dbReference type="SUPFAM" id="SSF56563">
    <property type="entry name" value="Major capsid protein gp5"/>
    <property type="match status" value="1"/>
</dbReference>
<evidence type="ECO:0000259" key="2">
    <source>
        <dbReference type="Pfam" id="PF05065"/>
    </source>
</evidence>
<comment type="caution">
    <text evidence="3">The sequence shown here is derived from an EMBL/GenBank/DDBJ whole genome shotgun (WGS) entry which is preliminary data.</text>
</comment>
<sequence>MAIITTDDNKGLYSDSSMFPVEDVLSDALVLTQSTKGPTIEGDEPVMHIPFVADNPEAKVYAEGDTIDDTPPTVSELTVYTKKLALLTVLSNESTNYSGVETLMSDSLKRGIVKKADQMFLTNTAKEAAGSIEGGLYSPPHGEPAGLVNTPGIVDGGAITSSINPLLETLGTLGDNGATPTAIIMGYGAWAKLLRLADANGRPLIAQDIANSPTPALYGIPVVLNAQAPKDTLLIIDKTEVLSSCGTVKLATSQDVFFDRDSLAVRVTFRFGFGVLHPNRLAKLTIGTNATGTGK</sequence>
<comment type="subcellular location">
    <subcellularLocation>
        <location evidence="1">Virion</location>
    </subcellularLocation>
</comment>
<evidence type="ECO:0000256" key="1">
    <source>
        <dbReference type="ARBA" id="ARBA00004328"/>
    </source>
</evidence>
<dbReference type="RefSeq" id="WP_152234276.1">
    <property type="nucleotide sequence ID" value="NZ_JBHSKZ010000019.1"/>
</dbReference>
<accession>A0A6I1GLT0</accession>
<dbReference type="InterPro" id="IPR054612">
    <property type="entry name" value="Phage_capsid-like_C"/>
</dbReference>
<gene>
    <name evidence="3" type="ORF">F7D09_0925</name>
</gene>
<dbReference type="Gene3D" id="3.30.2320.10">
    <property type="entry name" value="hypothetical protein PF0899 domain"/>
    <property type="match status" value="1"/>
</dbReference>
<reference evidence="3 4" key="1">
    <citation type="submission" date="2019-09" db="EMBL/GenBank/DDBJ databases">
        <title>Characterization of the phylogenetic diversity of two novel species belonging to the genus Bifidobacterium: Bifidobacterium cebidarum sp. nov. and Bifidobacterium leontopitheci sp. nov.</title>
        <authorList>
            <person name="Lugli G.A."/>
            <person name="Duranti S."/>
            <person name="Milani C."/>
            <person name="Turroni F."/>
            <person name="Ventura M."/>
        </authorList>
    </citation>
    <scope>NUCLEOTIDE SEQUENCE [LARGE SCALE GENOMIC DNA]</scope>
    <source>
        <strain evidence="3 4">LMG 31471</strain>
    </source>
</reference>
<keyword evidence="4" id="KW-1185">Reference proteome</keyword>
<dbReference type="Proteomes" id="UP000441772">
    <property type="component" value="Unassembled WGS sequence"/>
</dbReference>